<evidence type="ECO:0000256" key="2">
    <source>
        <dbReference type="ARBA" id="ARBA00010072"/>
    </source>
</evidence>
<feature type="transmembrane region" description="Helical" evidence="9">
    <location>
        <begin position="100"/>
        <end position="120"/>
    </location>
</feature>
<feature type="transmembrane region" description="Helical" evidence="9">
    <location>
        <begin position="312"/>
        <end position="335"/>
    </location>
</feature>
<dbReference type="PANTHER" id="PTHR30614">
    <property type="entry name" value="MEMBRANE COMPONENT OF AMINO ACID ABC TRANSPORTER"/>
    <property type="match status" value="1"/>
</dbReference>
<keyword evidence="4" id="KW-1003">Cell membrane</keyword>
<comment type="similarity">
    <text evidence="2">Belongs to the binding-protein-dependent transport system permease family. HisMQ subfamily.</text>
</comment>
<sequence>MTTLSPAPRSMEPAVAALATAVLLLFFIGTLGGTVRSGITSAELNTFSLWVIVLALAAGALALLSALSAFLLALRARKETAGGNVLAARASAAQSRQNTFVTWGFSVAVVLAFAFTQLLLMNDGNIQRTFLQWDLMRASAFDVARAFLVNIKLAVISQVIVLAFGLVLAVARMAPGRAGAPLRFMAVAYIDLMRAVPAVIVLYLIGFGLPLTNLPVISRLSPDWFAILALSLTYSAYVAEIYRSGIASIHPSQWSAARSLGFSYVQTLRYFILPQAIRIVIPPLLSTFIALQKDTSLVNVIGTLDAFNQAKFYASSSFNLSSVTVVAILFVVITIPQTRYVDWMLARAAKRTRG</sequence>
<dbReference type="GO" id="GO:0006865">
    <property type="term" value="P:amino acid transport"/>
    <property type="evidence" value="ECO:0007669"/>
    <property type="project" value="UniProtKB-KW"/>
</dbReference>
<dbReference type="SUPFAM" id="SSF161098">
    <property type="entry name" value="MetI-like"/>
    <property type="match status" value="1"/>
</dbReference>
<keyword evidence="5 9" id="KW-0812">Transmembrane</keyword>
<dbReference type="EMBL" id="QGGG01000005">
    <property type="protein sequence ID" value="PWJ84456.1"/>
    <property type="molecule type" value="Genomic_DNA"/>
</dbReference>
<dbReference type="Gene3D" id="1.10.3720.10">
    <property type="entry name" value="MetI-like"/>
    <property type="match status" value="1"/>
</dbReference>
<evidence type="ECO:0000256" key="1">
    <source>
        <dbReference type="ARBA" id="ARBA00004429"/>
    </source>
</evidence>
<feature type="transmembrane region" description="Helical" evidence="9">
    <location>
        <begin position="268"/>
        <end position="292"/>
    </location>
</feature>
<feature type="transmembrane region" description="Helical" evidence="9">
    <location>
        <begin position="192"/>
        <end position="212"/>
    </location>
</feature>
<evidence type="ECO:0000256" key="6">
    <source>
        <dbReference type="ARBA" id="ARBA00022970"/>
    </source>
</evidence>
<keyword evidence="3 9" id="KW-0813">Transport</keyword>
<feature type="transmembrane region" description="Helical" evidence="9">
    <location>
        <begin position="151"/>
        <end position="171"/>
    </location>
</feature>
<protein>
    <submittedName>
        <fullName evidence="11">Amino acid ABC transporter membrane protein (PAAT family)</fullName>
    </submittedName>
</protein>
<dbReference type="Pfam" id="PF00528">
    <property type="entry name" value="BPD_transp_1"/>
    <property type="match status" value="1"/>
</dbReference>
<dbReference type="CDD" id="cd06261">
    <property type="entry name" value="TM_PBP2"/>
    <property type="match status" value="1"/>
</dbReference>
<feature type="domain" description="ABC transmembrane type-1" evidence="10">
    <location>
        <begin position="147"/>
        <end position="341"/>
    </location>
</feature>
<evidence type="ECO:0000256" key="4">
    <source>
        <dbReference type="ARBA" id="ARBA00022475"/>
    </source>
</evidence>
<dbReference type="PROSITE" id="PS50928">
    <property type="entry name" value="ABC_TM1"/>
    <property type="match status" value="1"/>
</dbReference>
<evidence type="ECO:0000313" key="11">
    <source>
        <dbReference type="EMBL" id="PWJ84456.1"/>
    </source>
</evidence>
<evidence type="ECO:0000256" key="5">
    <source>
        <dbReference type="ARBA" id="ARBA00022692"/>
    </source>
</evidence>
<gene>
    <name evidence="11" type="ORF">C7441_10572</name>
</gene>
<comment type="caution">
    <text evidence="11">The sequence shown here is derived from an EMBL/GenBank/DDBJ whole genome shotgun (WGS) entry which is preliminary data.</text>
</comment>
<proteinExistence type="inferred from homology"/>
<evidence type="ECO:0000256" key="7">
    <source>
        <dbReference type="ARBA" id="ARBA00022989"/>
    </source>
</evidence>
<evidence type="ECO:0000256" key="3">
    <source>
        <dbReference type="ARBA" id="ARBA00022448"/>
    </source>
</evidence>
<organism evidence="11 12">
    <name type="scientific">Pseudaminobacter salicylatoxidans</name>
    <dbReference type="NCBI Taxonomy" id="93369"/>
    <lineage>
        <taxon>Bacteria</taxon>
        <taxon>Pseudomonadati</taxon>
        <taxon>Pseudomonadota</taxon>
        <taxon>Alphaproteobacteria</taxon>
        <taxon>Hyphomicrobiales</taxon>
        <taxon>Phyllobacteriaceae</taxon>
        <taxon>Pseudaminobacter</taxon>
    </lineage>
</organism>
<reference evidence="11 12" key="1">
    <citation type="submission" date="2018-05" db="EMBL/GenBank/DDBJ databases">
        <title>Genomic Encyclopedia of Type Strains, Phase IV (KMG-IV): sequencing the most valuable type-strain genomes for metagenomic binning, comparative biology and taxonomic classification.</title>
        <authorList>
            <person name="Goeker M."/>
        </authorList>
    </citation>
    <scope>NUCLEOTIDE SEQUENCE [LARGE SCALE GENOMIC DNA]</scope>
    <source>
        <strain evidence="11 12">DSM 6986</strain>
    </source>
</reference>
<evidence type="ECO:0000313" key="12">
    <source>
        <dbReference type="Proteomes" id="UP000245396"/>
    </source>
</evidence>
<dbReference type="RefSeq" id="WP_244916087.1">
    <property type="nucleotide sequence ID" value="NZ_QGGG01000005.1"/>
</dbReference>
<feature type="transmembrane region" description="Helical" evidence="9">
    <location>
        <begin position="47"/>
        <end position="74"/>
    </location>
</feature>
<evidence type="ECO:0000256" key="9">
    <source>
        <dbReference type="RuleBase" id="RU363032"/>
    </source>
</evidence>
<keyword evidence="6" id="KW-0029">Amino-acid transport</keyword>
<feature type="transmembrane region" description="Helical" evidence="9">
    <location>
        <begin position="224"/>
        <end position="242"/>
    </location>
</feature>
<comment type="subcellular location">
    <subcellularLocation>
        <location evidence="1">Cell inner membrane</location>
        <topology evidence="1">Multi-pass membrane protein</topology>
    </subcellularLocation>
    <subcellularLocation>
        <location evidence="9">Cell membrane</location>
        <topology evidence="9">Multi-pass membrane protein</topology>
    </subcellularLocation>
</comment>
<dbReference type="PANTHER" id="PTHR30614:SF0">
    <property type="entry name" value="L-CYSTINE TRANSPORT SYSTEM PERMEASE PROTEIN TCYL"/>
    <property type="match status" value="1"/>
</dbReference>
<accession>A0A316C603</accession>
<evidence type="ECO:0000259" key="10">
    <source>
        <dbReference type="PROSITE" id="PS50928"/>
    </source>
</evidence>
<dbReference type="Proteomes" id="UP000245396">
    <property type="component" value="Unassembled WGS sequence"/>
</dbReference>
<keyword evidence="12" id="KW-1185">Reference proteome</keyword>
<dbReference type="GO" id="GO:0043190">
    <property type="term" value="C:ATP-binding cassette (ABC) transporter complex"/>
    <property type="evidence" value="ECO:0007669"/>
    <property type="project" value="InterPro"/>
</dbReference>
<evidence type="ECO:0000256" key="8">
    <source>
        <dbReference type="ARBA" id="ARBA00023136"/>
    </source>
</evidence>
<dbReference type="NCBIfam" id="TIGR01726">
    <property type="entry name" value="HEQRo_perm_3TM"/>
    <property type="match status" value="1"/>
</dbReference>
<dbReference type="GO" id="GO:0022857">
    <property type="term" value="F:transmembrane transporter activity"/>
    <property type="evidence" value="ECO:0007669"/>
    <property type="project" value="InterPro"/>
</dbReference>
<keyword evidence="7 9" id="KW-1133">Transmembrane helix</keyword>
<dbReference type="InterPro" id="IPR035906">
    <property type="entry name" value="MetI-like_sf"/>
</dbReference>
<keyword evidence="8 9" id="KW-0472">Membrane</keyword>
<dbReference type="InterPro" id="IPR000515">
    <property type="entry name" value="MetI-like"/>
</dbReference>
<name>A0A316C603_PSESE</name>
<dbReference type="AlphaFoldDB" id="A0A316C603"/>
<dbReference type="STRING" id="1192868.GCA_000304395_02035"/>
<dbReference type="InterPro" id="IPR010065">
    <property type="entry name" value="AA_ABC_transptr_permease_3TM"/>
</dbReference>
<dbReference type="InterPro" id="IPR043429">
    <property type="entry name" value="ArtM/GltK/GlnP/TcyL/YhdX-like"/>
</dbReference>